<reference evidence="2 3" key="1">
    <citation type="submission" date="2013-03" db="EMBL/GenBank/DDBJ databases">
        <authorList>
            <person name="Warren W."/>
            <person name="Wilson R.K."/>
        </authorList>
    </citation>
    <scope>NUCLEOTIDE SEQUENCE</scope>
</reference>
<dbReference type="Proteomes" id="UP000233100">
    <property type="component" value="Chromosome 1"/>
</dbReference>
<evidence type="ECO:0000313" key="2">
    <source>
        <dbReference type="Ensembl" id="ENSMFAP00000058757.1"/>
    </source>
</evidence>
<keyword evidence="3" id="KW-1185">Reference proteome</keyword>
<accession>A0A7N9D0I2</accession>
<proteinExistence type="predicted"/>
<organism evidence="2 3">
    <name type="scientific">Macaca fascicularis</name>
    <name type="common">Crab-eating macaque</name>
    <name type="synonym">Cynomolgus monkey</name>
    <dbReference type="NCBI Taxonomy" id="9541"/>
    <lineage>
        <taxon>Eukaryota</taxon>
        <taxon>Metazoa</taxon>
        <taxon>Chordata</taxon>
        <taxon>Craniata</taxon>
        <taxon>Vertebrata</taxon>
        <taxon>Euteleostomi</taxon>
        <taxon>Mammalia</taxon>
        <taxon>Eutheria</taxon>
        <taxon>Euarchontoglires</taxon>
        <taxon>Primates</taxon>
        <taxon>Haplorrhini</taxon>
        <taxon>Catarrhini</taxon>
        <taxon>Cercopithecidae</taxon>
        <taxon>Cercopithecinae</taxon>
        <taxon>Macaca</taxon>
    </lineage>
</organism>
<evidence type="ECO:0000313" key="3">
    <source>
        <dbReference type="Proteomes" id="UP000233100"/>
    </source>
</evidence>
<evidence type="ECO:0000256" key="1">
    <source>
        <dbReference type="SAM" id="SignalP"/>
    </source>
</evidence>
<reference evidence="2" key="3">
    <citation type="submission" date="2025-09" db="UniProtKB">
        <authorList>
            <consortium name="Ensembl"/>
        </authorList>
    </citation>
    <scope>IDENTIFICATION</scope>
</reference>
<dbReference type="PRINTS" id="PR02045">
    <property type="entry name" value="F138DOMAIN"/>
</dbReference>
<name>A0A7N9D0I2_MACFA</name>
<sequence length="91" mass="10026">MPPRPANCCVCVVFVLFCFVFERESCSVAHAGVQWTHCKLHLPGSRHSPASASRVAGTTGVRHIARLVFCYFLVETGFHHVSQDGLDLLTL</sequence>
<keyword evidence="1" id="KW-0732">Signal</keyword>
<protein>
    <recommendedName>
        <fullName evidence="4">Secreted protein</fullName>
    </recommendedName>
</protein>
<evidence type="ECO:0008006" key="4">
    <source>
        <dbReference type="Google" id="ProtNLM"/>
    </source>
</evidence>
<dbReference type="PANTHER" id="PTHR12138:SF75">
    <property type="entry name" value="SECRETED PROTEIN"/>
    <property type="match status" value="1"/>
</dbReference>
<dbReference type="Ensembl" id="ENSMFAT00000093181.1">
    <property type="protein sequence ID" value="ENSMFAP00000058757.1"/>
    <property type="gene ID" value="ENSMFAG00000053009.1"/>
</dbReference>
<dbReference type="AlphaFoldDB" id="A0A7N9D0I2"/>
<dbReference type="GeneTree" id="ENSGT00940000163505"/>
<dbReference type="PANTHER" id="PTHR12138">
    <property type="entry name" value="PRIMATE-EXPANDED PROTEIN FAMILY"/>
    <property type="match status" value="1"/>
</dbReference>
<reference evidence="2" key="2">
    <citation type="submission" date="2025-08" db="UniProtKB">
        <authorList>
            <consortium name="Ensembl"/>
        </authorList>
    </citation>
    <scope>IDENTIFICATION</scope>
</reference>
<feature type="signal peptide" evidence="1">
    <location>
        <begin position="1"/>
        <end position="25"/>
    </location>
</feature>
<feature type="chain" id="PRO_5030957116" description="Secreted protein" evidence="1">
    <location>
        <begin position="26"/>
        <end position="91"/>
    </location>
</feature>